<proteinExistence type="inferred from homology"/>
<dbReference type="PROSITE" id="PS50011">
    <property type="entry name" value="PROTEIN_KINASE_DOM"/>
    <property type="match status" value="1"/>
</dbReference>
<keyword evidence="3 6" id="KW-0547">Nucleotide-binding</keyword>
<name>A0ABN9V7U8_9DINO</name>
<keyword evidence="4" id="KW-0418">Kinase</keyword>
<feature type="domain" description="Protein kinase" evidence="7">
    <location>
        <begin position="375"/>
        <end position="656"/>
    </location>
</feature>
<evidence type="ECO:0000259" key="7">
    <source>
        <dbReference type="PROSITE" id="PS50011"/>
    </source>
</evidence>
<evidence type="ECO:0000256" key="5">
    <source>
        <dbReference type="ARBA" id="ARBA00022840"/>
    </source>
</evidence>
<keyword evidence="5 6" id="KW-0067">ATP-binding</keyword>
<sequence length="693" mass="76173">MGNCSTVDGGPCDAQAPMPSSLLWVKVIRVNGIRTPNRLNGDTMIKCANKVLGRAHSIRMYAKISVGKQQSRTEEADVADHGDLVLNQPPLPFTLDSIVANANSSTRGQLTPPQRNRSSSVVVSLASTLLDRRIPEMTVKVYRVRRMCRDAFVGQGVLPISSTELAGTSKEHTIELTNGCGTVTLKCSFNCSLSDLRDLQSVLTAPKRTRSSAQFSRALAQLLQGEDGLQILEKAMPTALVWRCNVGSDRDQMVCTLQAMLVSLCNHVTMLSERESNSEVLKRLAPLSRNIQDFVAEHAPPGEDVSALATEWLSDVFSYCARKTGLKGAMSLDIQEFLDSGARYPGIDHLAPVDSYGRPFQEWVDAPATVKREFLPKGAILGQGMFGTVWRAMDLRTKQWYAVKRSHALSREAFIGRERDVTNHVMMNPHPFVVQVFGNYVVEGSARLSFLVMEFCSRGDLQNRINAAHKGPGYKVPVKVSAWMGQIFLGLEHLHLVLDMLVRDLKPANVVFSGHDHAKLTDFGMGRIGGTSTGAFTLQNCPPGSPAYAAPEVVLQRPYDHRADIYSFGVLCWTMLTGGIKCEGPDWCPPSHKFSAHNFTTLARNHKLLEKAIRSPAQAGAQPLPSERAADLILSTTRPDPNHRPGHDRLRAHALMSALRLPPPEARWHQVDEWLQTLSDCAPHSGMAPRTAG</sequence>
<dbReference type="SMART" id="SM00220">
    <property type="entry name" value="S_TKc"/>
    <property type="match status" value="1"/>
</dbReference>
<dbReference type="InterPro" id="IPR011009">
    <property type="entry name" value="Kinase-like_dom_sf"/>
</dbReference>
<dbReference type="Gene3D" id="1.10.510.10">
    <property type="entry name" value="Transferase(Phosphotransferase) domain 1"/>
    <property type="match status" value="1"/>
</dbReference>
<dbReference type="EMBL" id="CAUYUJ010016807">
    <property type="protein sequence ID" value="CAK0869004.1"/>
    <property type="molecule type" value="Genomic_DNA"/>
</dbReference>
<dbReference type="PROSITE" id="PS00107">
    <property type="entry name" value="PROTEIN_KINASE_ATP"/>
    <property type="match status" value="1"/>
</dbReference>
<comment type="caution">
    <text evidence="8">The sequence shown here is derived from an EMBL/GenBank/DDBJ whole genome shotgun (WGS) entry which is preliminary data.</text>
</comment>
<dbReference type="SUPFAM" id="SSF56112">
    <property type="entry name" value="Protein kinase-like (PK-like)"/>
    <property type="match status" value="1"/>
</dbReference>
<keyword evidence="9" id="KW-1185">Reference proteome</keyword>
<accession>A0ABN9V7U8</accession>
<dbReference type="PANTHER" id="PTHR43671">
    <property type="entry name" value="SERINE/THREONINE-PROTEIN KINASE NEK"/>
    <property type="match status" value="1"/>
</dbReference>
<organism evidence="8 9">
    <name type="scientific">Prorocentrum cordatum</name>
    <dbReference type="NCBI Taxonomy" id="2364126"/>
    <lineage>
        <taxon>Eukaryota</taxon>
        <taxon>Sar</taxon>
        <taxon>Alveolata</taxon>
        <taxon>Dinophyceae</taxon>
        <taxon>Prorocentrales</taxon>
        <taxon>Prorocentraceae</taxon>
        <taxon>Prorocentrum</taxon>
    </lineage>
</organism>
<feature type="binding site" evidence="6">
    <location>
        <position position="404"/>
    </location>
    <ligand>
        <name>ATP</name>
        <dbReference type="ChEBI" id="CHEBI:30616"/>
    </ligand>
</feature>
<dbReference type="Pfam" id="PF00069">
    <property type="entry name" value="Pkinase"/>
    <property type="match status" value="1"/>
</dbReference>
<evidence type="ECO:0000256" key="4">
    <source>
        <dbReference type="ARBA" id="ARBA00022777"/>
    </source>
</evidence>
<reference evidence="8" key="1">
    <citation type="submission" date="2023-10" db="EMBL/GenBank/DDBJ databases">
        <authorList>
            <person name="Chen Y."/>
            <person name="Shah S."/>
            <person name="Dougan E. K."/>
            <person name="Thang M."/>
            <person name="Chan C."/>
        </authorList>
    </citation>
    <scope>NUCLEOTIDE SEQUENCE [LARGE SCALE GENOMIC DNA]</scope>
</reference>
<dbReference type="InterPro" id="IPR050660">
    <property type="entry name" value="NEK_Ser/Thr_kinase"/>
</dbReference>
<dbReference type="InterPro" id="IPR000719">
    <property type="entry name" value="Prot_kinase_dom"/>
</dbReference>
<keyword evidence="2" id="KW-0808">Transferase</keyword>
<evidence type="ECO:0000313" key="9">
    <source>
        <dbReference type="Proteomes" id="UP001189429"/>
    </source>
</evidence>
<dbReference type="Proteomes" id="UP001189429">
    <property type="component" value="Unassembled WGS sequence"/>
</dbReference>
<dbReference type="PANTHER" id="PTHR43671:SF103">
    <property type="entry name" value="KINASE, PUTATIVE-RELATED"/>
    <property type="match status" value="1"/>
</dbReference>
<dbReference type="InterPro" id="IPR017441">
    <property type="entry name" value="Protein_kinase_ATP_BS"/>
</dbReference>
<evidence type="ECO:0000256" key="1">
    <source>
        <dbReference type="ARBA" id="ARBA00010886"/>
    </source>
</evidence>
<evidence type="ECO:0000256" key="2">
    <source>
        <dbReference type="ARBA" id="ARBA00022679"/>
    </source>
</evidence>
<evidence type="ECO:0000256" key="3">
    <source>
        <dbReference type="ARBA" id="ARBA00022741"/>
    </source>
</evidence>
<evidence type="ECO:0000313" key="8">
    <source>
        <dbReference type="EMBL" id="CAK0869004.1"/>
    </source>
</evidence>
<dbReference type="CDD" id="cd14014">
    <property type="entry name" value="STKc_PknB_like"/>
    <property type="match status" value="1"/>
</dbReference>
<evidence type="ECO:0000256" key="6">
    <source>
        <dbReference type="PROSITE-ProRule" id="PRU10141"/>
    </source>
</evidence>
<protein>
    <recommendedName>
        <fullName evidence="7">Protein kinase domain-containing protein</fullName>
    </recommendedName>
</protein>
<gene>
    <name evidence="8" type="ORF">PCOR1329_LOCUS55501</name>
</gene>
<comment type="similarity">
    <text evidence="1">Belongs to the protein kinase superfamily. NEK Ser/Thr protein kinase family. NIMA subfamily.</text>
</comment>